<evidence type="ECO:0000259" key="1">
    <source>
        <dbReference type="Pfam" id="PF13280"/>
    </source>
</evidence>
<accession>A0ABX6JZK4</accession>
<evidence type="ECO:0000313" key="4">
    <source>
        <dbReference type="Proteomes" id="UP000503441"/>
    </source>
</evidence>
<name>A0ABX6JZK4_9MICO</name>
<feature type="domain" description="WYL" evidence="1">
    <location>
        <begin position="157"/>
        <end position="218"/>
    </location>
</feature>
<evidence type="ECO:0000313" key="3">
    <source>
        <dbReference type="EMBL" id="QIM18397.1"/>
    </source>
</evidence>
<dbReference type="PIRSF" id="PIRSF016838">
    <property type="entry name" value="PafC"/>
    <property type="match status" value="1"/>
</dbReference>
<dbReference type="InterPro" id="IPR028349">
    <property type="entry name" value="PafC-like"/>
</dbReference>
<organism evidence="3 4">
    <name type="scientific">Leucobacter coleopterorum</name>
    <dbReference type="NCBI Taxonomy" id="2714933"/>
    <lineage>
        <taxon>Bacteria</taxon>
        <taxon>Bacillati</taxon>
        <taxon>Actinomycetota</taxon>
        <taxon>Actinomycetes</taxon>
        <taxon>Micrococcales</taxon>
        <taxon>Microbacteriaceae</taxon>
        <taxon>Leucobacter</taxon>
    </lineage>
</organism>
<proteinExistence type="predicted"/>
<gene>
    <name evidence="3" type="ORF">G7066_06675</name>
</gene>
<protein>
    <submittedName>
        <fullName evidence="3">WYL domain-containing protein</fullName>
    </submittedName>
</protein>
<dbReference type="Pfam" id="PF13280">
    <property type="entry name" value="WYL"/>
    <property type="match status" value="1"/>
</dbReference>
<sequence length="324" mass="35034">MHKAVLSSDRVMLLLALVPYLAEHGPTTVTELAAAFETSPALLRKLVTILGTAGVPGETLTYQDDDLFDINWDAFEHEDLVSLTRVVGVDDAPRFAPAETAALVAGLHALTGVLPQEYADLARATAEKLGAALGDPERTAAITVTADREDARLPIAVSAIEQQRVLAFEYRDAAGEHTSRTVDPIELSQHGGSWYLRAHCHDREAGRTFRLDHMSELRLLDPVEASQRAHLAPSHATDSDPDQRSFTVTASLPARLLTHIQGFDPEVVQDLSADRVLVAIDAWHERAAIQLVQVAPGQIVIESPAAACAAVRDWTARALAAYDV</sequence>
<reference evidence="3 4" key="1">
    <citation type="submission" date="2020-03" db="EMBL/GenBank/DDBJ databases">
        <title>Leucobacter sp. nov., isolated from beetles.</title>
        <authorList>
            <person name="Hyun D.-W."/>
            <person name="Bae J.-W."/>
        </authorList>
    </citation>
    <scope>NUCLEOTIDE SEQUENCE [LARGE SCALE GENOMIC DNA]</scope>
    <source>
        <strain evidence="3 4">HDW9A</strain>
    </source>
</reference>
<keyword evidence="4" id="KW-1185">Reference proteome</keyword>
<dbReference type="PROSITE" id="PS52050">
    <property type="entry name" value="WYL"/>
    <property type="match status" value="1"/>
</dbReference>
<dbReference type="EMBL" id="CP049933">
    <property type="protein sequence ID" value="QIM18397.1"/>
    <property type="molecule type" value="Genomic_DNA"/>
</dbReference>
<dbReference type="Pfam" id="PF19187">
    <property type="entry name" value="HTH_PafC"/>
    <property type="match status" value="1"/>
</dbReference>
<evidence type="ECO:0000259" key="2">
    <source>
        <dbReference type="Pfam" id="PF19187"/>
    </source>
</evidence>
<dbReference type="Proteomes" id="UP000503441">
    <property type="component" value="Chromosome"/>
</dbReference>
<feature type="domain" description="PafC HTH" evidence="2">
    <location>
        <begin position="9"/>
        <end position="130"/>
    </location>
</feature>
<dbReference type="PANTHER" id="PTHR34580">
    <property type="match status" value="1"/>
</dbReference>
<dbReference type="InterPro" id="IPR043839">
    <property type="entry name" value="PafC_HTH"/>
</dbReference>
<dbReference type="RefSeq" id="WP_166329939.1">
    <property type="nucleotide sequence ID" value="NZ_CP049933.1"/>
</dbReference>
<dbReference type="InterPro" id="IPR026881">
    <property type="entry name" value="WYL_dom"/>
</dbReference>
<dbReference type="PANTHER" id="PTHR34580:SF3">
    <property type="entry name" value="PROTEIN PAFB"/>
    <property type="match status" value="1"/>
</dbReference>
<dbReference type="InterPro" id="IPR051534">
    <property type="entry name" value="CBASS_pafABC_assoc_protein"/>
</dbReference>